<organism evidence="1 2">
    <name type="scientific">Nocardia vinacea</name>
    <dbReference type="NCBI Taxonomy" id="96468"/>
    <lineage>
        <taxon>Bacteria</taxon>
        <taxon>Bacillati</taxon>
        <taxon>Actinomycetota</taxon>
        <taxon>Actinomycetes</taxon>
        <taxon>Mycobacteriales</taxon>
        <taxon>Nocardiaceae</taxon>
        <taxon>Nocardia</taxon>
    </lineage>
</organism>
<protein>
    <recommendedName>
        <fullName evidence="3">Tetratricopeptide repeat protein</fullName>
    </recommendedName>
</protein>
<accession>A0ABZ1YP13</accession>
<sequence length="156" mass="17326">MDQEEAHGHASRLDESSCATSLNAAERAFGRGDSGRPEWLDYFDGAYLSAKTAHCFRDLGDLARAARYAEQSLDMSEGYLRGRAFNLCLLASAVADADPHEAVRIGNEALDLAGSLESRRSYSYLREVRFRLAPYDEIDDVANFRRRVLAATRATD</sequence>
<dbReference type="Proteomes" id="UP001432062">
    <property type="component" value="Chromosome"/>
</dbReference>
<evidence type="ECO:0000313" key="2">
    <source>
        <dbReference type="Proteomes" id="UP001432062"/>
    </source>
</evidence>
<proteinExistence type="predicted"/>
<dbReference type="RefSeq" id="WP_329408272.1">
    <property type="nucleotide sequence ID" value="NZ_CP109441.1"/>
</dbReference>
<gene>
    <name evidence="1" type="ORF">OG563_38690</name>
</gene>
<reference evidence="1" key="1">
    <citation type="submission" date="2022-10" db="EMBL/GenBank/DDBJ databases">
        <title>The complete genomes of actinobacterial strains from the NBC collection.</title>
        <authorList>
            <person name="Joergensen T.S."/>
            <person name="Alvarez Arevalo M."/>
            <person name="Sterndorff E.B."/>
            <person name="Faurdal D."/>
            <person name="Vuksanovic O."/>
            <person name="Mourched A.-S."/>
            <person name="Charusanti P."/>
            <person name="Shaw S."/>
            <person name="Blin K."/>
            <person name="Weber T."/>
        </authorList>
    </citation>
    <scope>NUCLEOTIDE SEQUENCE</scope>
    <source>
        <strain evidence="1">NBC_01482</strain>
    </source>
</reference>
<keyword evidence="2" id="KW-1185">Reference proteome</keyword>
<dbReference type="EMBL" id="CP109441">
    <property type="protein sequence ID" value="WUV45000.1"/>
    <property type="molecule type" value="Genomic_DNA"/>
</dbReference>
<evidence type="ECO:0000313" key="1">
    <source>
        <dbReference type="EMBL" id="WUV45000.1"/>
    </source>
</evidence>
<name>A0ABZ1YP13_9NOCA</name>
<evidence type="ECO:0008006" key="3">
    <source>
        <dbReference type="Google" id="ProtNLM"/>
    </source>
</evidence>